<gene>
    <name evidence="2" type="ORF">ODALV1_LOCUS6119</name>
</gene>
<dbReference type="EMBL" id="CAXLJM020000019">
    <property type="protein sequence ID" value="CAL8085452.1"/>
    <property type="molecule type" value="Genomic_DNA"/>
</dbReference>
<feature type="transmembrane region" description="Helical" evidence="1">
    <location>
        <begin position="288"/>
        <end position="306"/>
    </location>
</feature>
<keyword evidence="1" id="KW-0812">Transmembrane</keyword>
<feature type="transmembrane region" description="Helical" evidence="1">
    <location>
        <begin position="65"/>
        <end position="89"/>
    </location>
</feature>
<feature type="transmembrane region" description="Helical" evidence="1">
    <location>
        <begin position="246"/>
        <end position="268"/>
    </location>
</feature>
<evidence type="ECO:0008006" key="4">
    <source>
        <dbReference type="Google" id="ProtNLM"/>
    </source>
</evidence>
<protein>
    <recommendedName>
        <fullName evidence="4">Odorant receptor</fullName>
    </recommendedName>
</protein>
<dbReference type="Proteomes" id="UP001642540">
    <property type="component" value="Unassembled WGS sequence"/>
</dbReference>
<reference evidence="2 3" key="1">
    <citation type="submission" date="2024-08" db="EMBL/GenBank/DDBJ databases">
        <authorList>
            <person name="Cucini C."/>
            <person name="Frati F."/>
        </authorList>
    </citation>
    <scope>NUCLEOTIDE SEQUENCE [LARGE SCALE GENOMIC DNA]</scope>
</reference>
<proteinExistence type="predicted"/>
<comment type="caution">
    <text evidence="2">The sequence shown here is derived from an EMBL/GenBank/DDBJ whole genome shotgun (WGS) entry which is preliminary data.</text>
</comment>
<feature type="transmembrane region" description="Helical" evidence="1">
    <location>
        <begin position="190"/>
        <end position="211"/>
    </location>
</feature>
<evidence type="ECO:0000313" key="2">
    <source>
        <dbReference type="EMBL" id="CAL8085452.1"/>
    </source>
</evidence>
<evidence type="ECO:0000256" key="1">
    <source>
        <dbReference type="SAM" id="Phobius"/>
    </source>
</evidence>
<organism evidence="2 3">
    <name type="scientific">Orchesella dallaii</name>
    <dbReference type="NCBI Taxonomy" id="48710"/>
    <lineage>
        <taxon>Eukaryota</taxon>
        <taxon>Metazoa</taxon>
        <taxon>Ecdysozoa</taxon>
        <taxon>Arthropoda</taxon>
        <taxon>Hexapoda</taxon>
        <taxon>Collembola</taxon>
        <taxon>Entomobryomorpha</taxon>
        <taxon>Entomobryoidea</taxon>
        <taxon>Orchesellidae</taxon>
        <taxon>Orchesellinae</taxon>
        <taxon>Orchesella</taxon>
    </lineage>
</organism>
<keyword evidence="1" id="KW-1133">Transmembrane helix</keyword>
<sequence length="379" mass="43644">MLSFANCVGKIGGVSFKRDKGSRKIYYTEKRLQFLRCVSLVEGQWIAFMYCQCIRFKLEGNIDDFNLIFTFAIANITTIVVFGINNLFYEDTSLVFNSYVHLLYNLQDKYMPATDYDPRTSKVMKVLEFLTISIIINMTILAFLTSLMTIVVPSHPVLPTSLIPPSFKYGIILKMILFPLQMFIPFSVYGALALAMIDIFVYSATVIPFFINELRIGRGQYKTLDSLRTPKNLMVTFRSFQLLHQMAMTCFGVAIVPCQTTVSNLILFSNFMFIRHRAELQPETNCMLVGWSTLSLLFWMFVLELGGRLHSRGREVLKSWKMHDFGDKGVNRCMSKFRKSCQPLSMNFGRTYVIRRLTILKFLRGLTTGTFRLLVAVHK</sequence>
<evidence type="ECO:0000313" key="3">
    <source>
        <dbReference type="Proteomes" id="UP001642540"/>
    </source>
</evidence>
<feature type="transmembrane region" description="Helical" evidence="1">
    <location>
        <begin position="129"/>
        <end position="154"/>
    </location>
</feature>
<keyword evidence="3" id="KW-1185">Reference proteome</keyword>
<name>A0ABP1Q2T1_9HEXA</name>
<keyword evidence="1" id="KW-0472">Membrane</keyword>
<accession>A0ABP1Q2T1</accession>